<accession>A0AAD9CRY4</accession>
<keyword evidence="2" id="KW-0418">Kinase</keyword>
<proteinExistence type="predicted"/>
<sequence length="99" mass="10319">MRAAHLEILPSAPMTPNPCLSSSNQDIPASDSGSSEDEEILGWISKGRPLKTLIRLHRMSHSPSPADHPAPKVALLFLSGVGLGPGGTLPAFSVGTARL</sequence>
<dbReference type="AlphaFoldDB" id="A0AAD9CRY4"/>
<dbReference type="EMBL" id="JASDAP010000001">
    <property type="protein sequence ID" value="KAK1906960.1"/>
    <property type="molecule type" value="Genomic_DNA"/>
</dbReference>
<evidence type="ECO:0000313" key="2">
    <source>
        <dbReference type="EMBL" id="KAK1906960.1"/>
    </source>
</evidence>
<protein>
    <submittedName>
        <fullName evidence="2">EIF-2-alpha kinase GCN2</fullName>
    </submittedName>
</protein>
<name>A0AAD9CRY4_DISEL</name>
<feature type="region of interest" description="Disordered" evidence="1">
    <location>
        <begin position="1"/>
        <end position="38"/>
    </location>
</feature>
<keyword evidence="3" id="KW-1185">Reference proteome</keyword>
<evidence type="ECO:0000256" key="1">
    <source>
        <dbReference type="SAM" id="MobiDB-lite"/>
    </source>
</evidence>
<dbReference type="Proteomes" id="UP001228049">
    <property type="component" value="Unassembled WGS sequence"/>
</dbReference>
<dbReference type="GO" id="GO:0016301">
    <property type="term" value="F:kinase activity"/>
    <property type="evidence" value="ECO:0007669"/>
    <property type="project" value="UniProtKB-KW"/>
</dbReference>
<evidence type="ECO:0000313" key="3">
    <source>
        <dbReference type="Proteomes" id="UP001228049"/>
    </source>
</evidence>
<reference evidence="2" key="1">
    <citation type="submission" date="2023-04" db="EMBL/GenBank/DDBJ databases">
        <title>Chromosome-level genome of Chaenocephalus aceratus.</title>
        <authorList>
            <person name="Park H."/>
        </authorList>
    </citation>
    <scope>NUCLEOTIDE SEQUENCE</scope>
    <source>
        <strain evidence="2">DE</strain>
        <tissue evidence="2">Muscle</tissue>
    </source>
</reference>
<feature type="compositionally biased region" description="Polar residues" evidence="1">
    <location>
        <begin position="18"/>
        <end position="33"/>
    </location>
</feature>
<comment type="caution">
    <text evidence="2">The sequence shown here is derived from an EMBL/GenBank/DDBJ whole genome shotgun (WGS) entry which is preliminary data.</text>
</comment>
<keyword evidence="2" id="KW-0808">Transferase</keyword>
<gene>
    <name evidence="2" type="ORF">KUDE01_009356</name>
</gene>
<organism evidence="2 3">
    <name type="scientific">Dissostichus eleginoides</name>
    <name type="common">Patagonian toothfish</name>
    <name type="synonym">Dissostichus amissus</name>
    <dbReference type="NCBI Taxonomy" id="100907"/>
    <lineage>
        <taxon>Eukaryota</taxon>
        <taxon>Metazoa</taxon>
        <taxon>Chordata</taxon>
        <taxon>Craniata</taxon>
        <taxon>Vertebrata</taxon>
        <taxon>Euteleostomi</taxon>
        <taxon>Actinopterygii</taxon>
        <taxon>Neopterygii</taxon>
        <taxon>Teleostei</taxon>
        <taxon>Neoteleostei</taxon>
        <taxon>Acanthomorphata</taxon>
        <taxon>Eupercaria</taxon>
        <taxon>Perciformes</taxon>
        <taxon>Notothenioidei</taxon>
        <taxon>Nototheniidae</taxon>
        <taxon>Dissostichus</taxon>
    </lineage>
</organism>